<dbReference type="Pfam" id="PF17667">
    <property type="entry name" value="Pkinase_fungal"/>
    <property type="match status" value="1"/>
</dbReference>
<dbReference type="PANTHER" id="PTHR38248:SF2">
    <property type="entry name" value="FUNK1 11"/>
    <property type="match status" value="1"/>
</dbReference>
<gene>
    <name evidence="3" type="ORF">PHLGIDRAFT_12972</name>
</gene>
<accession>A0A0C3S8X9</accession>
<feature type="region of interest" description="Disordered" evidence="1">
    <location>
        <begin position="558"/>
        <end position="614"/>
    </location>
</feature>
<evidence type="ECO:0000259" key="2">
    <source>
        <dbReference type="SMART" id="SM00220"/>
    </source>
</evidence>
<protein>
    <recommendedName>
        <fullName evidence="2">Protein kinase domain-containing protein</fullName>
    </recommendedName>
</protein>
<dbReference type="SUPFAM" id="SSF56112">
    <property type="entry name" value="Protein kinase-like (PK-like)"/>
    <property type="match status" value="1"/>
</dbReference>
<reference evidence="3 4" key="1">
    <citation type="journal article" date="2014" name="PLoS Genet.">
        <title>Analysis of the Phlebiopsis gigantea genome, transcriptome and secretome provides insight into its pioneer colonization strategies of wood.</title>
        <authorList>
            <person name="Hori C."/>
            <person name="Ishida T."/>
            <person name="Igarashi K."/>
            <person name="Samejima M."/>
            <person name="Suzuki H."/>
            <person name="Master E."/>
            <person name="Ferreira P."/>
            <person name="Ruiz-Duenas F.J."/>
            <person name="Held B."/>
            <person name="Canessa P."/>
            <person name="Larrondo L.F."/>
            <person name="Schmoll M."/>
            <person name="Druzhinina I.S."/>
            <person name="Kubicek C.P."/>
            <person name="Gaskell J.A."/>
            <person name="Kersten P."/>
            <person name="St John F."/>
            <person name="Glasner J."/>
            <person name="Sabat G."/>
            <person name="Splinter BonDurant S."/>
            <person name="Syed K."/>
            <person name="Yadav J."/>
            <person name="Mgbeahuruike A.C."/>
            <person name="Kovalchuk A."/>
            <person name="Asiegbu F.O."/>
            <person name="Lackner G."/>
            <person name="Hoffmeister D."/>
            <person name="Rencoret J."/>
            <person name="Gutierrez A."/>
            <person name="Sun H."/>
            <person name="Lindquist E."/>
            <person name="Barry K."/>
            <person name="Riley R."/>
            <person name="Grigoriev I.V."/>
            <person name="Henrissat B."/>
            <person name="Kues U."/>
            <person name="Berka R.M."/>
            <person name="Martinez A.T."/>
            <person name="Covert S.F."/>
            <person name="Blanchette R.A."/>
            <person name="Cullen D."/>
        </authorList>
    </citation>
    <scope>NUCLEOTIDE SEQUENCE [LARGE SCALE GENOMIC DNA]</scope>
    <source>
        <strain evidence="3 4">11061_1 CR5-6</strain>
    </source>
</reference>
<dbReference type="SMART" id="SM00220">
    <property type="entry name" value="S_TKc"/>
    <property type="match status" value="1"/>
</dbReference>
<organism evidence="3 4">
    <name type="scientific">Phlebiopsis gigantea (strain 11061_1 CR5-6)</name>
    <name type="common">White-rot fungus</name>
    <name type="synonym">Peniophora gigantea</name>
    <dbReference type="NCBI Taxonomy" id="745531"/>
    <lineage>
        <taxon>Eukaryota</taxon>
        <taxon>Fungi</taxon>
        <taxon>Dikarya</taxon>
        <taxon>Basidiomycota</taxon>
        <taxon>Agaricomycotina</taxon>
        <taxon>Agaricomycetes</taxon>
        <taxon>Polyporales</taxon>
        <taxon>Phanerochaetaceae</taxon>
        <taxon>Phlebiopsis</taxon>
    </lineage>
</organism>
<feature type="region of interest" description="Disordered" evidence="1">
    <location>
        <begin position="776"/>
        <end position="821"/>
    </location>
</feature>
<dbReference type="HOGENOM" id="CLU_011584_1_1_1"/>
<dbReference type="Gene3D" id="1.10.510.10">
    <property type="entry name" value="Transferase(Phosphotransferase) domain 1"/>
    <property type="match status" value="1"/>
</dbReference>
<feature type="compositionally biased region" description="Polar residues" evidence="1">
    <location>
        <begin position="603"/>
        <end position="613"/>
    </location>
</feature>
<proteinExistence type="predicted"/>
<feature type="domain" description="Protein kinase" evidence="2">
    <location>
        <begin position="359"/>
        <end position="674"/>
    </location>
</feature>
<dbReference type="InterPro" id="IPR040976">
    <property type="entry name" value="Pkinase_fungal"/>
</dbReference>
<dbReference type="STRING" id="745531.A0A0C3S8X9"/>
<evidence type="ECO:0000256" key="1">
    <source>
        <dbReference type="SAM" id="MobiDB-lite"/>
    </source>
</evidence>
<dbReference type="InterPro" id="IPR011009">
    <property type="entry name" value="Kinase-like_dom_sf"/>
</dbReference>
<feature type="compositionally biased region" description="Basic and acidic residues" evidence="1">
    <location>
        <begin position="565"/>
        <end position="587"/>
    </location>
</feature>
<dbReference type="AlphaFoldDB" id="A0A0C3S8X9"/>
<name>A0A0C3S8X9_PHLG1</name>
<dbReference type="GO" id="GO:0004672">
    <property type="term" value="F:protein kinase activity"/>
    <property type="evidence" value="ECO:0007669"/>
    <property type="project" value="InterPro"/>
</dbReference>
<dbReference type="Proteomes" id="UP000053257">
    <property type="component" value="Unassembled WGS sequence"/>
</dbReference>
<dbReference type="GO" id="GO:0005524">
    <property type="term" value="F:ATP binding"/>
    <property type="evidence" value="ECO:0007669"/>
    <property type="project" value="InterPro"/>
</dbReference>
<dbReference type="OrthoDB" id="2803129at2759"/>
<sequence>MASSLHRYAMHSKLVSESPMKIPVARSAPPDASVSRHRANILHDLGERVSQIDLQFFYDHLLPPSPLKGRRTPSGVVKKLRKADKIQKQRPGYWADWTKPSSCAENETEVFKKLEDLTKDIRDAANIKGTRTIDFVCNGAISLKSHARDNTSKPDCYAIRYPEAKQRFVKDKVGKYQPLWLDVAVPGEFKKSMGTGTFNDVLWSMHHIMREDARRRFVIGFSIDDYEMRIWYFSRSDAYVSEAFNFLTEHELFVDFVLRVSYAPYHQLGWDSSMTLRTPKDGQELEYDVEVAEIKDEVISVRTFRTVRLLSNIGAETLRGRGTRVWEVAELDDSGKVKRGPTLALKDSWVDDERGREGKIIADILKAAEARGKDSLENLTMKKHLLTTVAFGDVYIDGKVDSTRAWHPPVVTEEIEVKADPSATSKVVSNRTLSAVGAVNVEQTRPSQLLGVEHYSTKVHHRIVFKEVGKTMREVTSLGQGFFCLSQINLVLRSLHSLGWVHRDISCGNVLVVNGVTKLADFEYAKRQEDTNPHGIRTGTSYFMSVEVDQNSYMHETYHRSTPAARDEDHEWRTQLDAGDAWRTEDDRTSDDDTDVTLPSFVPPTTSGSSNDKPGTVPFKHNPLHDLESLFWLGVYILYVGYLVKVGNTSQTDLANQTNAQNRLAANLFRNPTFRARMLMPNNFRVEYTNAHLNPHVQTITDQLDEILKAVIMAFVDAEDNLSAPIPFDIAKRLGLYGTIKKSLGAIIALLATCDITVAIDEASVRRFKAAAIPGDPIPLPDSDSKHDPEPVGHPAKRRKTAQAGGSTSTSRRAANAPTKRTMGQGNAYCLDVLGFLAVTNLGAH</sequence>
<dbReference type="InterPro" id="IPR000719">
    <property type="entry name" value="Prot_kinase_dom"/>
</dbReference>
<evidence type="ECO:0000313" key="4">
    <source>
        <dbReference type="Proteomes" id="UP000053257"/>
    </source>
</evidence>
<dbReference type="EMBL" id="KN840490">
    <property type="protein sequence ID" value="KIP07792.1"/>
    <property type="molecule type" value="Genomic_DNA"/>
</dbReference>
<feature type="compositionally biased region" description="Polar residues" evidence="1">
    <location>
        <begin position="804"/>
        <end position="813"/>
    </location>
</feature>
<dbReference type="PANTHER" id="PTHR38248">
    <property type="entry name" value="FUNK1 6"/>
    <property type="match status" value="1"/>
</dbReference>
<keyword evidence="4" id="KW-1185">Reference proteome</keyword>
<evidence type="ECO:0000313" key="3">
    <source>
        <dbReference type="EMBL" id="KIP07792.1"/>
    </source>
</evidence>